<proteinExistence type="inferred from homology"/>
<dbReference type="FunFam" id="1.10.3810.10:FF:000001">
    <property type="entry name" value="Penicillin-binding protein 1A"/>
    <property type="match status" value="1"/>
</dbReference>
<dbReference type="PANTHER" id="PTHR32282">
    <property type="entry name" value="BINDING PROTEIN TRANSPEPTIDASE, PUTATIVE-RELATED"/>
    <property type="match status" value="1"/>
</dbReference>
<dbReference type="InterPro" id="IPR012338">
    <property type="entry name" value="Beta-lactam/transpept-like"/>
</dbReference>
<comment type="catalytic activity">
    <reaction evidence="16">
        <text>[GlcNAc-(1-&gt;4)-Mur2Ac(oyl-L-Ala-gamma-D-Glu-L-Lys-D-Ala-D-Ala)](n)-di-trans,octa-cis-undecaprenyl diphosphate + beta-D-GlcNAc-(1-&gt;4)-Mur2Ac(oyl-L-Ala-gamma-D-Glu-L-Lys-D-Ala-D-Ala)-di-trans,octa-cis-undecaprenyl diphosphate = [GlcNAc-(1-&gt;4)-Mur2Ac(oyl-L-Ala-gamma-D-Glu-L-Lys-D-Ala-D-Ala)](n+1)-di-trans,octa-cis-undecaprenyl diphosphate + di-trans,octa-cis-undecaprenyl diphosphate + H(+)</text>
        <dbReference type="Rhea" id="RHEA:23708"/>
        <dbReference type="Rhea" id="RHEA-COMP:9602"/>
        <dbReference type="Rhea" id="RHEA-COMP:9603"/>
        <dbReference type="ChEBI" id="CHEBI:15378"/>
        <dbReference type="ChEBI" id="CHEBI:58405"/>
        <dbReference type="ChEBI" id="CHEBI:60033"/>
        <dbReference type="ChEBI" id="CHEBI:78435"/>
        <dbReference type="EC" id="2.4.99.28"/>
    </reaction>
</comment>
<dbReference type="HOGENOM" id="CLU_006354_2_7_9"/>
<keyword evidence="11" id="KW-0573">Peptidoglycan synthesis</keyword>
<sequence length="680" mass="75827">MEVIREHPLLRWLRRVRLFIKILGLTMLAAALSILFLVLYLRSQPMPATVIHQTSTIYAGNGEVIDSIHRGENRYVVTLDNVSPYLVQATLSIEDRYFYQHMGIDLKRTAKAAYVNIVEMNKAQGASTITQQLARNLYLSHEKTWTRKAKEALLTLQLELNYTKDEILAMYMNQIYYGHSAYGAEAAAGTYFGKKAKDLTLAESSMLAGIPKGPTYYSPITNFDNAKKRQKLILAAMHRDGYISEKQMREAYEQKLTFRSPKEVQKASIAPYFRDYILTLAKDKYGISEEAVQNGGLKIYTTLDVAIQKKAEEAIRKHMPKNNQELQIALVAIDPKTGFIKALVGGRDYKKSQFNRVLSKRQPGSTFKPIMYLSALDNGFTPLTLMKSEPTVFTYENGKEYVPSNYGNKFTNTFITMQEAIATSDNIYAVKTINQLTPQKIVDEAKKLGITSPLQAVPSLALGTSPISPLELTAAYSTIANNGSYITPVAILKIMDNTGAILAEDSSAHVPVADPSSSYVLNQMMQTVFSDTRGTAHRVAGQLNRPVAGKTGSTDYDSWIGGFTPQLVTSVWTGYDEGKKIDPIKDARLAAPLWAEFMESALDNQPPSQFNAPTGVVSVYIDPVTKKLATQNCPHAQVMYFKAGTEPQDYCSEHIPEQAIPDAKPPEKEKKSLWNKLWGR</sequence>
<feature type="transmembrane region" description="Helical" evidence="18">
    <location>
        <begin position="18"/>
        <end position="41"/>
    </location>
</feature>
<protein>
    <submittedName>
        <fullName evidence="21">Penicillin-binding protein 2D</fullName>
    </submittedName>
</protein>
<evidence type="ECO:0000256" key="15">
    <source>
        <dbReference type="ARBA" id="ARBA00034000"/>
    </source>
</evidence>
<reference evidence="21 22" key="1">
    <citation type="journal article" date="2011" name="J. Bacteriol.">
        <title>Genome sequence of Brevibacillus laterosporus LMG 15441, a pathogen of invertebrates.</title>
        <authorList>
            <person name="Djukic M."/>
            <person name="Poehlein A."/>
            <person name="Thurmer A."/>
            <person name="Daniel R."/>
        </authorList>
    </citation>
    <scope>NUCLEOTIDE SEQUENCE [LARGE SCALE GENOMIC DNA]</scope>
    <source>
        <strain evidence="21 22">LMG 15441</strain>
    </source>
</reference>
<evidence type="ECO:0000256" key="12">
    <source>
        <dbReference type="ARBA" id="ARBA00023136"/>
    </source>
</evidence>
<keyword evidence="13" id="KW-0511">Multifunctional enzyme</keyword>
<evidence type="ECO:0000256" key="18">
    <source>
        <dbReference type="SAM" id="Phobius"/>
    </source>
</evidence>
<organism evidence="21 22">
    <name type="scientific">Brevibacillus laterosporus LMG 15441</name>
    <dbReference type="NCBI Taxonomy" id="1042163"/>
    <lineage>
        <taxon>Bacteria</taxon>
        <taxon>Bacillati</taxon>
        <taxon>Bacillota</taxon>
        <taxon>Bacilli</taxon>
        <taxon>Bacillales</taxon>
        <taxon>Paenibacillaceae</taxon>
        <taxon>Brevibacillus</taxon>
    </lineage>
</organism>
<keyword evidence="18" id="KW-1133">Transmembrane helix</keyword>
<dbReference type="RefSeq" id="WP_003334195.1">
    <property type="nucleotide sequence ID" value="NZ_CP007806.1"/>
</dbReference>
<evidence type="ECO:0000313" key="21">
    <source>
        <dbReference type="EMBL" id="AIG28745.1"/>
    </source>
</evidence>
<evidence type="ECO:0000256" key="13">
    <source>
        <dbReference type="ARBA" id="ARBA00023268"/>
    </source>
</evidence>
<keyword evidence="7" id="KW-0328">Glycosyltransferase</keyword>
<dbReference type="GO" id="GO:0008955">
    <property type="term" value="F:peptidoglycan glycosyltransferase activity"/>
    <property type="evidence" value="ECO:0007669"/>
    <property type="project" value="UniProtKB-EC"/>
</dbReference>
<keyword evidence="12 18" id="KW-0472">Membrane</keyword>
<evidence type="ECO:0000256" key="17">
    <source>
        <dbReference type="SAM" id="MobiDB-lite"/>
    </source>
</evidence>
<dbReference type="AlphaFoldDB" id="A0A075RHV0"/>
<dbReference type="Gene3D" id="3.40.710.10">
    <property type="entry name" value="DD-peptidase/beta-lactamase superfamily"/>
    <property type="match status" value="1"/>
</dbReference>
<evidence type="ECO:0000256" key="3">
    <source>
        <dbReference type="ARBA" id="ARBA00007739"/>
    </source>
</evidence>
<evidence type="ECO:0000256" key="7">
    <source>
        <dbReference type="ARBA" id="ARBA00022676"/>
    </source>
</evidence>
<dbReference type="SUPFAM" id="SSF56601">
    <property type="entry name" value="beta-lactamase/transpeptidase-like"/>
    <property type="match status" value="1"/>
</dbReference>
<evidence type="ECO:0000256" key="5">
    <source>
        <dbReference type="ARBA" id="ARBA00022645"/>
    </source>
</evidence>
<evidence type="ECO:0000256" key="10">
    <source>
        <dbReference type="ARBA" id="ARBA00022960"/>
    </source>
</evidence>
<dbReference type="GO" id="GO:0030288">
    <property type="term" value="C:outer membrane-bounded periplasmic space"/>
    <property type="evidence" value="ECO:0007669"/>
    <property type="project" value="TreeGrafter"/>
</dbReference>
<dbReference type="InterPro" id="IPR001460">
    <property type="entry name" value="PCN-bd_Tpept"/>
</dbReference>
<dbReference type="Gene3D" id="1.10.3810.10">
    <property type="entry name" value="Biosynthetic peptidoglycan transglycosylase-like"/>
    <property type="match status" value="1"/>
</dbReference>
<dbReference type="SUPFAM" id="SSF53955">
    <property type="entry name" value="Lysozyme-like"/>
    <property type="match status" value="1"/>
</dbReference>
<dbReference type="PANTHER" id="PTHR32282:SF11">
    <property type="entry name" value="PENICILLIN-BINDING PROTEIN 1B"/>
    <property type="match status" value="1"/>
</dbReference>
<dbReference type="InterPro" id="IPR001264">
    <property type="entry name" value="Glyco_trans_51"/>
</dbReference>
<dbReference type="GO" id="GO:0071555">
    <property type="term" value="P:cell wall organization"/>
    <property type="evidence" value="ECO:0007669"/>
    <property type="project" value="UniProtKB-KW"/>
</dbReference>
<keyword evidence="4" id="KW-1003">Cell membrane</keyword>
<keyword evidence="10" id="KW-0133">Cell shape</keyword>
<evidence type="ECO:0000256" key="1">
    <source>
        <dbReference type="ARBA" id="ARBA00004236"/>
    </source>
</evidence>
<evidence type="ECO:0000256" key="6">
    <source>
        <dbReference type="ARBA" id="ARBA00022670"/>
    </source>
</evidence>
<comment type="catalytic activity">
    <reaction evidence="15">
        <text>Preferential cleavage: (Ac)2-L-Lys-D-Ala-|-D-Ala. Also transpeptidation of peptidyl-alanyl moieties that are N-acyl substituents of D-alanine.</text>
        <dbReference type="EC" id="3.4.16.4"/>
    </reaction>
</comment>
<dbReference type="Proteomes" id="UP000005850">
    <property type="component" value="Chromosome"/>
</dbReference>
<name>A0A075RHV0_BRELA</name>
<keyword evidence="9" id="KW-0378">Hydrolase</keyword>
<dbReference type="GO" id="GO:0008360">
    <property type="term" value="P:regulation of cell shape"/>
    <property type="evidence" value="ECO:0007669"/>
    <property type="project" value="UniProtKB-KW"/>
</dbReference>
<keyword evidence="18" id="KW-0812">Transmembrane</keyword>
<gene>
    <name evidence="21" type="primary">pbpG</name>
    <name evidence="21" type="ORF">BRLA_c044810</name>
</gene>
<evidence type="ECO:0000256" key="11">
    <source>
        <dbReference type="ARBA" id="ARBA00022984"/>
    </source>
</evidence>
<dbReference type="GO" id="GO:0009252">
    <property type="term" value="P:peptidoglycan biosynthetic process"/>
    <property type="evidence" value="ECO:0007669"/>
    <property type="project" value="UniProtKB-KW"/>
</dbReference>
<evidence type="ECO:0000313" key="22">
    <source>
        <dbReference type="Proteomes" id="UP000005850"/>
    </source>
</evidence>
<dbReference type="InterPro" id="IPR050396">
    <property type="entry name" value="Glycosyltr_51/Transpeptidase"/>
</dbReference>
<evidence type="ECO:0000259" key="20">
    <source>
        <dbReference type="Pfam" id="PF00912"/>
    </source>
</evidence>
<dbReference type="GO" id="GO:0006508">
    <property type="term" value="P:proteolysis"/>
    <property type="evidence" value="ECO:0007669"/>
    <property type="project" value="UniProtKB-KW"/>
</dbReference>
<dbReference type="Pfam" id="PF00905">
    <property type="entry name" value="Transpeptidase"/>
    <property type="match status" value="1"/>
</dbReference>
<evidence type="ECO:0000256" key="8">
    <source>
        <dbReference type="ARBA" id="ARBA00022679"/>
    </source>
</evidence>
<dbReference type="STRING" id="1042163.BRLA_c044810"/>
<dbReference type="GO" id="GO:0009002">
    <property type="term" value="F:serine-type D-Ala-D-Ala carboxypeptidase activity"/>
    <property type="evidence" value="ECO:0007669"/>
    <property type="project" value="UniProtKB-EC"/>
</dbReference>
<dbReference type="GO" id="GO:0005886">
    <property type="term" value="C:plasma membrane"/>
    <property type="evidence" value="ECO:0007669"/>
    <property type="project" value="UniProtKB-SubCell"/>
</dbReference>
<evidence type="ECO:0000256" key="9">
    <source>
        <dbReference type="ARBA" id="ARBA00022801"/>
    </source>
</evidence>
<dbReference type="KEGG" id="blr:BRLA_c044810"/>
<feature type="domain" description="Glycosyl transferase family 51" evidence="20">
    <location>
        <begin position="62"/>
        <end position="238"/>
    </location>
</feature>
<comment type="subcellular location">
    <subcellularLocation>
        <location evidence="1">Cell membrane</location>
    </subcellularLocation>
</comment>
<comment type="similarity">
    <text evidence="3">In the N-terminal section; belongs to the glycosyltransferase 51 family.</text>
</comment>
<feature type="region of interest" description="Disordered" evidence="17">
    <location>
        <begin position="657"/>
        <end position="680"/>
    </location>
</feature>
<feature type="domain" description="Penicillin-binding protein transpeptidase" evidence="19">
    <location>
        <begin position="329"/>
        <end position="556"/>
    </location>
</feature>
<keyword evidence="8" id="KW-0808">Transferase</keyword>
<keyword evidence="6" id="KW-0645">Protease</keyword>
<dbReference type="GO" id="GO:0008658">
    <property type="term" value="F:penicillin binding"/>
    <property type="evidence" value="ECO:0007669"/>
    <property type="project" value="InterPro"/>
</dbReference>
<dbReference type="InterPro" id="IPR023346">
    <property type="entry name" value="Lysozyme-like_dom_sf"/>
</dbReference>
<evidence type="ECO:0000256" key="4">
    <source>
        <dbReference type="ARBA" id="ARBA00022475"/>
    </source>
</evidence>
<dbReference type="NCBIfam" id="TIGR02074">
    <property type="entry name" value="PBP_1a_fam"/>
    <property type="match status" value="1"/>
</dbReference>
<evidence type="ECO:0000259" key="19">
    <source>
        <dbReference type="Pfam" id="PF00905"/>
    </source>
</evidence>
<dbReference type="Pfam" id="PF00912">
    <property type="entry name" value="Transgly"/>
    <property type="match status" value="1"/>
</dbReference>
<dbReference type="EMBL" id="CP007806">
    <property type="protein sequence ID" value="AIG28745.1"/>
    <property type="molecule type" value="Genomic_DNA"/>
</dbReference>
<keyword evidence="5" id="KW-0121">Carboxypeptidase</keyword>
<evidence type="ECO:0000256" key="14">
    <source>
        <dbReference type="ARBA" id="ARBA00023316"/>
    </source>
</evidence>
<keyword evidence="14" id="KW-0961">Cell wall biogenesis/degradation</keyword>
<comment type="similarity">
    <text evidence="2">In the C-terminal section; belongs to the transpeptidase family.</text>
</comment>
<keyword evidence="22" id="KW-1185">Reference proteome</keyword>
<dbReference type="eggNOG" id="COG0744">
    <property type="taxonomic scope" value="Bacteria"/>
</dbReference>
<evidence type="ECO:0000256" key="2">
    <source>
        <dbReference type="ARBA" id="ARBA00007090"/>
    </source>
</evidence>
<dbReference type="InterPro" id="IPR036950">
    <property type="entry name" value="PBP_transglycosylase"/>
</dbReference>
<accession>A0A075RHV0</accession>
<evidence type="ECO:0000256" key="16">
    <source>
        <dbReference type="ARBA" id="ARBA00049902"/>
    </source>
</evidence>